<keyword evidence="2" id="KW-1185">Reference proteome</keyword>
<comment type="caution">
    <text evidence="1">The sequence shown here is derived from an EMBL/GenBank/DDBJ whole genome shotgun (WGS) entry which is preliminary data.</text>
</comment>
<dbReference type="EMBL" id="BAABME010023438">
    <property type="protein sequence ID" value="GAA0168028.1"/>
    <property type="molecule type" value="Genomic_DNA"/>
</dbReference>
<dbReference type="Proteomes" id="UP001454036">
    <property type="component" value="Unassembled WGS sequence"/>
</dbReference>
<sequence>MEAELARIIEEKYQFSLVGKVLTKKTIHGPTFKDTIRALWGGQEGMQVLDIGFNLFHYVSRISNSIAHQVAHRDPGAYGSKIPICASYIQQCCTSGGSLGSGRINGVSMAPQFNHPFHTIY</sequence>
<reference evidence="1 2" key="1">
    <citation type="submission" date="2024-01" db="EMBL/GenBank/DDBJ databases">
        <title>The complete chloroplast genome sequence of Lithospermum erythrorhizon: insights into the phylogenetic relationship among Boraginaceae species and the maternal lineages of purple gromwells.</title>
        <authorList>
            <person name="Okada T."/>
            <person name="Watanabe K."/>
        </authorList>
    </citation>
    <scope>NUCLEOTIDE SEQUENCE [LARGE SCALE GENOMIC DNA]</scope>
</reference>
<organism evidence="1 2">
    <name type="scientific">Lithospermum erythrorhizon</name>
    <name type="common">Purple gromwell</name>
    <name type="synonym">Lithospermum officinale var. erythrorhizon</name>
    <dbReference type="NCBI Taxonomy" id="34254"/>
    <lineage>
        <taxon>Eukaryota</taxon>
        <taxon>Viridiplantae</taxon>
        <taxon>Streptophyta</taxon>
        <taxon>Embryophyta</taxon>
        <taxon>Tracheophyta</taxon>
        <taxon>Spermatophyta</taxon>
        <taxon>Magnoliopsida</taxon>
        <taxon>eudicotyledons</taxon>
        <taxon>Gunneridae</taxon>
        <taxon>Pentapetalae</taxon>
        <taxon>asterids</taxon>
        <taxon>lamiids</taxon>
        <taxon>Boraginales</taxon>
        <taxon>Boraginaceae</taxon>
        <taxon>Boraginoideae</taxon>
        <taxon>Lithospermeae</taxon>
        <taxon>Lithospermum</taxon>
    </lineage>
</organism>
<proteinExistence type="predicted"/>
<dbReference type="AlphaFoldDB" id="A0AAV3QYB6"/>
<gene>
    <name evidence="1" type="ORF">LIER_40478</name>
</gene>
<accession>A0AAV3QYB6</accession>
<evidence type="ECO:0000313" key="2">
    <source>
        <dbReference type="Proteomes" id="UP001454036"/>
    </source>
</evidence>
<name>A0AAV3QYB6_LITER</name>
<protein>
    <submittedName>
        <fullName evidence="1">Uncharacterized protein</fullName>
    </submittedName>
</protein>
<evidence type="ECO:0000313" key="1">
    <source>
        <dbReference type="EMBL" id="GAA0168028.1"/>
    </source>
</evidence>